<keyword evidence="3" id="KW-1185">Reference proteome</keyword>
<dbReference type="AlphaFoldDB" id="A0AAG5CMN3"/>
<proteinExistence type="predicted"/>
<feature type="region of interest" description="Disordered" evidence="1">
    <location>
        <begin position="1"/>
        <end position="39"/>
    </location>
</feature>
<evidence type="ECO:0000313" key="3">
    <source>
        <dbReference type="Proteomes" id="UP000075880"/>
    </source>
</evidence>
<protein>
    <submittedName>
        <fullName evidence="2">Uncharacterized protein</fullName>
    </submittedName>
</protein>
<reference evidence="2" key="1">
    <citation type="submission" date="2024-04" db="UniProtKB">
        <authorList>
            <consortium name="EnsemblMetazoa"/>
        </authorList>
    </citation>
    <scope>IDENTIFICATION</scope>
    <source>
        <strain evidence="2">EBRO</strain>
    </source>
</reference>
<dbReference type="EnsemblMetazoa" id="ENSAATROPT000028">
    <property type="protein sequence ID" value="ENSAATROPP000026"/>
    <property type="gene ID" value="ENSAATROPG000022"/>
</dbReference>
<evidence type="ECO:0000313" key="2">
    <source>
        <dbReference type="EnsemblMetazoa" id="ENSAATROPP000026"/>
    </source>
</evidence>
<feature type="compositionally biased region" description="Polar residues" evidence="1">
    <location>
        <begin position="21"/>
        <end position="36"/>
    </location>
</feature>
<dbReference type="Proteomes" id="UP000075880">
    <property type="component" value="Unassembled WGS sequence"/>
</dbReference>
<organism evidence="2 3">
    <name type="scientific">Anopheles atroparvus</name>
    <name type="common">European mosquito</name>
    <dbReference type="NCBI Taxonomy" id="41427"/>
    <lineage>
        <taxon>Eukaryota</taxon>
        <taxon>Metazoa</taxon>
        <taxon>Ecdysozoa</taxon>
        <taxon>Arthropoda</taxon>
        <taxon>Hexapoda</taxon>
        <taxon>Insecta</taxon>
        <taxon>Pterygota</taxon>
        <taxon>Neoptera</taxon>
        <taxon>Endopterygota</taxon>
        <taxon>Diptera</taxon>
        <taxon>Nematocera</taxon>
        <taxon>Culicoidea</taxon>
        <taxon>Culicidae</taxon>
        <taxon>Anophelinae</taxon>
        <taxon>Anopheles</taxon>
    </lineage>
</organism>
<accession>A0AAG5CMN3</accession>
<evidence type="ECO:0000256" key="1">
    <source>
        <dbReference type="SAM" id="MobiDB-lite"/>
    </source>
</evidence>
<name>A0AAG5CMN3_ANOAO</name>
<sequence>NSLKHDLQYKSLSQPRHRRTASSLQIVHQGSSSSSPFDGPEATALAQVVGLSISSSESVGFSLASSFPSSAYLCANFLASSSSLRQSSESLSGSCGREGPLSVPPVGKSLRAFNRLMISSSCSNRWRSSSLSSLLSSAYLPIKSCTCSSSVRLSGVRNLWAAFL</sequence>